<name>A0A5C5R529_9ACTN</name>
<accession>A0A5C5R529</accession>
<sequence length="90" mass="10196">MGDNKQVRQEHWRQALEVLVLSTEGVPTFRCLRQDLEPLPLNHQVMELVKLVEAMADLATIVMIRRWAETGLPIGPQLVQLGRLIHGHGP</sequence>
<dbReference type="EMBL" id="VIGW01000019">
    <property type="protein sequence ID" value="TWS17776.1"/>
    <property type="molecule type" value="Genomic_DNA"/>
</dbReference>
<evidence type="ECO:0000313" key="2">
    <source>
        <dbReference type="Proteomes" id="UP000317291"/>
    </source>
</evidence>
<evidence type="ECO:0000313" key="1">
    <source>
        <dbReference type="EMBL" id="TWS17776.1"/>
    </source>
</evidence>
<comment type="caution">
    <text evidence="1">The sequence shown here is derived from an EMBL/GenBank/DDBJ whole genome shotgun (WGS) entry which is preliminary data.</text>
</comment>
<protein>
    <submittedName>
        <fullName evidence="1">Uncharacterized protein</fullName>
    </submittedName>
</protein>
<proteinExistence type="predicted"/>
<keyword evidence="2" id="KW-1185">Reference proteome</keyword>
<dbReference type="AlphaFoldDB" id="A0A5C5R529"/>
<dbReference type="RefSeq" id="WP_068626336.1">
    <property type="nucleotide sequence ID" value="NZ_VIGW01000019.1"/>
</dbReference>
<organism evidence="1 2">
    <name type="scientific">Tsukamurella asaccharolytica</name>
    <dbReference type="NCBI Taxonomy" id="2592067"/>
    <lineage>
        <taxon>Bacteria</taxon>
        <taxon>Bacillati</taxon>
        <taxon>Actinomycetota</taxon>
        <taxon>Actinomycetes</taxon>
        <taxon>Mycobacteriales</taxon>
        <taxon>Tsukamurellaceae</taxon>
        <taxon>Tsukamurella</taxon>
    </lineage>
</organism>
<reference evidence="1 2" key="1">
    <citation type="submission" date="2019-06" db="EMBL/GenBank/DDBJ databases">
        <title>Tsukamurella conjunctivitidis sp. nov., Tsukamurella assacharolytica sp. nov. and Tsukamurella sputae sp. nov. isolated from patients with conjunctivitis, bacteraemia (lymphoma) and respiratory infection (sputum) in Hong Kong.</title>
        <authorList>
            <person name="Teng J.L.L."/>
            <person name="Lee H.H."/>
            <person name="Fong J.Y.H."/>
            <person name="Fok K.M.N."/>
            <person name="Lau S.K.P."/>
            <person name="Woo P.C.Y."/>
        </authorList>
    </citation>
    <scope>NUCLEOTIDE SEQUENCE [LARGE SCALE GENOMIC DNA]</scope>
    <source>
        <strain evidence="1 2">HKU71</strain>
    </source>
</reference>
<dbReference type="Proteomes" id="UP000317291">
    <property type="component" value="Unassembled WGS sequence"/>
</dbReference>
<gene>
    <name evidence="1" type="ORF">FK529_18965</name>
</gene>